<keyword evidence="1 5" id="KW-0479">Metal-binding</keyword>
<dbReference type="PROSITE" id="PS50103">
    <property type="entry name" value="ZF_C3H1"/>
    <property type="match status" value="2"/>
</dbReference>
<evidence type="ECO:0000313" key="8">
    <source>
        <dbReference type="EMBL" id="OLQ14555.1"/>
    </source>
</evidence>
<sequence length="282" mass="30978">MRMAYASSLGRPWTPSRQTPRARRMTGWVELRNGLGPAQEIFPAYLDKDTKAEGLWGHRPLSGHPFHNVCPGGQFLAHPPNSGRYSPDMQSETVASYYSATRFKKPDLAVQFTRMCKFWQTNECKMGADCTFAHDSSDLRPSRKPCFDFAKKGVCTRGDACRFVHQLGPKAKVNVTEMHNATFQMIRPDIPSQLLAAYTMPMQSLDAPGKFALNSGAAPWCPWESDTVLNQFPQAPPGLDQIPLPKSLIGGAACMVDNNNKDEADVCSTSSGDSSLGFQGGL</sequence>
<feature type="domain" description="C3H1-type" evidence="7">
    <location>
        <begin position="111"/>
        <end position="137"/>
    </location>
</feature>
<accession>A0A1Q9F4D5</accession>
<dbReference type="OrthoDB" id="437234at2759"/>
<dbReference type="SUPFAM" id="SSF90229">
    <property type="entry name" value="CCCH zinc finger"/>
    <property type="match status" value="2"/>
</dbReference>
<name>A0A1Q9F4D5_SYMMI</name>
<feature type="region of interest" description="Disordered" evidence="6">
    <location>
        <begin position="1"/>
        <end position="24"/>
    </location>
</feature>
<dbReference type="AlphaFoldDB" id="A0A1Q9F4D5"/>
<dbReference type="InterPro" id="IPR000571">
    <property type="entry name" value="Znf_CCCH"/>
</dbReference>
<keyword evidence="3 5" id="KW-0863">Zinc-finger</keyword>
<evidence type="ECO:0000256" key="1">
    <source>
        <dbReference type="ARBA" id="ARBA00022723"/>
    </source>
</evidence>
<dbReference type="PANTHER" id="PTHR12547:SF18">
    <property type="entry name" value="PROTEIN TIS11"/>
    <property type="match status" value="1"/>
</dbReference>
<gene>
    <name evidence="8" type="ORF">AK812_SmicGene1316</name>
</gene>
<dbReference type="GO" id="GO:0008270">
    <property type="term" value="F:zinc ion binding"/>
    <property type="evidence" value="ECO:0007669"/>
    <property type="project" value="UniProtKB-KW"/>
</dbReference>
<evidence type="ECO:0000256" key="2">
    <source>
        <dbReference type="ARBA" id="ARBA00022737"/>
    </source>
</evidence>
<dbReference type="SMART" id="SM00356">
    <property type="entry name" value="ZnF_C3H1"/>
    <property type="match status" value="2"/>
</dbReference>
<protein>
    <submittedName>
        <fullName evidence="8">Zinc finger CCCH domain-containing protein 59</fullName>
    </submittedName>
</protein>
<organism evidence="8 9">
    <name type="scientific">Symbiodinium microadriaticum</name>
    <name type="common">Dinoflagellate</name>
    <name type="synonym">Zooxanthella microadriatica</name>
    <dbReference type="NCBI Taxonomy" id="2951"/>
    <lineage>
        <taxon>Eukaryota</taxon>
        <taxon>Sar</taxon>
        <taxon>Alveolata</taxon>
        <taxon>Dinophyceae</taxon>
        <taxon>Suessiales</taxon>
        <taxon>Symbiodiniaceae</taxon>
        <taxon>Symbiodinium</taxon>
    </lineage>
</organism>
<evidence type="ECO:0000256" key="5">
    <source>
        <dbReference type="PROSITE-ProRule" id="PRU00723"/>
    </source>
</evidence>
<evidence type="ECO:0000259" key="7">
    <source>
        <dbReference type="PROSITE" id="PS50103"/>
    </source>
</evidence>
<keyword evidence="9" id="KW-1185">Reference proteome</keyword>
<dbReference type="InterPro" id="IPR045877">
    <property type="entry name" value="ZFP36-like"/>
</dbReference>
<comment type="caution">
    <text evidence="8">The sequence shown here is derived from an EMBL/GenBank/DDBJ whole genome shotgun (WGS) entry which is preliminary data.</text>
</comment>
<evidence type="ECO:0000256" key="3">
    <source>
        <dbReference type="ARBA" id="ARBA00022771"/>
    </source>
</evidence>
<keyword evidence="4 5" id="KW-0862">Zinc</keyword>
<dbReference type="GO" id="GO:0003729">
    <property type="term" value="F:mRNA binding"/>
    <property type="evidence" value="ECO:0007669"/>
    <property type="project" value="InterPro"/>
</dbReference>
<dbReference type="InterPro" id="IPR036855">
    <property type="entry name" value="Znf_CCCH_sf"/>
</dbReference>
<proteinExistence type="predicted"/>
<dbReference type="Gene3D" id="4.10.1000.10">
    <property type="entry name" value="Zinc finger, CCCH-type"/>
    <property type="match status" value="1"/>
</dbReference>
<feature type="zinc finger region" description="C3H1-type" evidence="5">
    <location>
        <begin position="111"/>
        <end position="137"/>
    </location>
</feature>
<dbReference type="Pfam" id="PF18044">
    <property type="entry name" value="zf-CCCH_4"/>
    <property type="match status" value="1"/>
</dbReference>
<evidence type="ECO:0000256" key="4">
    <source>
        <dbReference type="ARBA" id="ARBA00022833"/>
    </source>
</evidence>
<dbReference type="Pfam" id="PF00642">
    <property type="entry name" value="zf-CCCH"/>
    <property type="match status" value="1"/>
</dbReference>
<evidence type="ECO:0000256" key="6">
    <source>
        <dbReference type="SAM" id="MobiDB-lite"/>
    </source>
</evidence>
<keyword evidence="2" id="KW-0677">Repeat</keyword>
<dbReference type="EMBL" id="LSRX01000014">
    <property type="protein sequence ID" value="OLQ14555.1"/>
    <property type="molecule type" value="Genomic_DNA"/>
</dbReference>
<dbReference type="InterPro" id="IPR041367">
    <property type="entry name" value="Znf-CCCH_4"/>
</dbReference>
<reference evidence="8 9" key="1">
    <citation type="submission" date="2016-02" db="EMBL/GenBank/DDBJ databases">
        <title>Genome analysis of coral dinoflagellate symbionts highlights evolutionary adaptations to a symbiotic lifestyle.</title>
        <authorList>
            <person name="Aranda M."/>
            <person name="Li Y."/>
            <person name="Liew Y.J."/>
            <person name="Baumgarten S."/>
            <person name="Simakov O."/>
            <person name="Wilson M."/>
            <person name="Piel J."/>
            <person name="Ashoor H."/>
            <person name="Bougouffa S."/>
            <person name="Bajic V.B."/>
            <person name="Ryu T."/>
            <person name="Ravasi T."/>
            <person name="Bayer T."/>
            <person name="Micklem G."/>
            <person name="Kim H."/>
            <person name="Bhak J."/>
            <person name="Lajeunesse T.C."/>
            <person name="Voolstra C.R."/>
        </authorList>
    </citation>
    <scope>NUCLEOTIDE SEQUENCE [LARGE SCALE GENOMIC DNA]</scope>
    <source>
        <strain evidence="8 9">CCMP2467</strain>
    </source>
</reference>
<dbReference type="PANTHER" id="PTHR12547">
    <property type="entry name" value="CCCH ZINC FINGER/TIS11-RELATED"/>
    <property type="match status" value="1"/>
</dbReference>
<feature type="domain" description="C3H1-type" evidence="7">
    <location>
        <begin position="140"/>
        <end position="168"/>
    </location>
</feature>
<dbReference type="Proteomes" id="UP000186817">
    <property type="component" value="Unassembled WGS sequence"/>
</dbReference>
<evidence type="ECO:0000313" key="9">
    <source>
        <dbReference type="Proteomes" id="UP000186817"/>
    </source>
</evidence>
<feature type="zinc finger region" description="C3H1-type" evidence="5">
    <location>
        <begin position="140"/>
        <end position="168"/>
    </location>
</feature>